<protein>
    <submittedName>
        <fullName evidence="5">Milton domain-containing protein</fullName>
    </submittedName>
</protein>
<dbReference type="Proteomes" id="UP000095287">
    <property type="component" value="Unplaced"/>
</dbReference>
<feature type="region of interest" description="Disordered" evidence="2">
    <location>
        <begin position="226"/>
        <end position="270"/>
    </location>
</feature>
<keyword evidence="1" id="KW-0175">Coiled coil</keyword>
<evidence type="ECO:0000313" key="4">
    <source>
        <dbReference type="Proteomes" id="UP000095287"/>
    </source>
</evidence>
<feature type="region of interest" description="Disordered" evidence="2">
    <location>
        <begin position="94"/>
        <end position="122"/>
    </location>
</feature>
<feature type="domain" description="Trafficking kinesin-binding protein C-terminal" evidence="3">
    <location>
        <begin position="226"/>
        <end position="285"/>
    </location>
</feature>
<dbReference type="PANTHER" id="PTHR15751:SF12">
    <property type="entry name" value="TRAFFICKING KINESIN-BINDING PROTEIN MILT"/>
    <property type="match status" value="1"/>
</dbReference>
<evidence type="ECO:0000313" key="5">
    <source>
        <dbReference type="WBParaSite" id="L893_g29791.t1"/>
    </source>
</evidence>
<feature type="compositionally biased region" description="Low complexity" evidence="2">
    <location>
        <begin position="236"/>
        <end position="252"/>
    </location>
</feature>
<dbReference type="Pfam" id="PF12448">
    <property type="entry name" value="Milton"/>
    <property type="match status" value="1"/>
</dbReference>
<evidence type="ECO:0000259" key="3">
    <source>
        <dbReference type="Pfam" id="PF12448"/>
    </source>
</evidence>
<dbReference type="GO" id="GO:0047496">
    <property type="term" value="P:vesicle transport along microtubule"/>
    <property type="evidence" value="ECO:0007669"/>
    <property type="project" value="TreeGrafter"/>
</dbReference>
<dbReference type="InterPro" id="IPR022154">
    <property type="entry name" value="TRAK1/2_C"/>
</dbReference>
<dbReference type="GO" id="GO:0006605">
    <property type="term" value="P:protein targeting"/>
    <property type="evidence" value="ECO:0007669"/>
    <property type="project" value="TreeGrafter"/>
</dbReference>
<feature type="region of interest" description="Disordered" evidence="2">
    <location>
        <begin position="170"/>
        <end position="189"/>
    </location>
</feature>
<dbReference type="GO" id="GO:0048311">
    <property type="term" value="P:mitochondrion distribution"/>
    <property type="evidence" value="ECO:0007669"/>
    <property type="project" value="TreeGrafter"/>
</dbReference>
<reference evidence="5" key="1">
    <citation type="submission" date="2016-11" db="UniProtKB">
        <authorList>
            <consortium name="WormBaseParasite"/>
        </authorList>
    </citation>
    <scope>IDENTIFICATION</scope>
</reference>
<name>A0A1I7ZTX9_9BILA</name>
<sequence length="511" mass="56005">MRHSREKMLDQENVDLHGQLTEALEKQDQLAATVESLQERYTEVMGMLQDAEEELSNFRQRGNLYLRTTSSDSLYDSLASELEASDSGFYNTPMISARSDSRQSQPSQLHSEMEKLSGGHVSGPLSLGAELSAQLSDPQFLPFGETAPTPLKEGEILEVPSAIMIELAAKRSRSRSRPKTLKKEPEPEMLPEPVKVEPEEVIPIEIETPTPLAPLATSTPLVSQRGVSRIVDDETASTSSTLSKSTSSESLANYEGPKMGQPGKPGTRDLDFGIRRLQLRKQPHRLLGLLRSAVERAEESDIEMDYQKYRRERGLAPSKPQGSSKARLSKMVAQLATRRNLLPQWSFAQEAQEKLIANDPFAKFLASTDPLRVCQPFRKLTQVGLFGALTNGESAGTTHGILTRRNVSEHLSAPSTPTSSPSHLPSTPLRHLVYTNGQSLKSVDETDPSGTCPPEDPTPVRPSRLMGAVSGIFTRSASVRLPKNTLALSRDNSPTSLSSAKYDIVARGSIL</sequence>
<keyword evidence="4" id="KW-1185">Reference proteome</keyword>
<accession>A0A1I7ZTX9</accession>
<feature type="region of interest" description="Disordered" evidence="2">
    <location>
        <begin position="441"/>
        <end position="463"/>
    </location>
</feature>
<dbReference type="GO" id="GO:0017022">
    <property type="term" value="F:myosin binding"/>
    <property type="evidence" value="ECO:0007669"/>
    <property type="project" value="TreeGrafter"/>
</dbReference>
<dbReference type="InterPro" id="IPR051946">
    <property type="entry name" value="Intracell_Traff-Reg"/>
</dbReference>
<organism evidence="4 5">
    <name type="scientific">Steinernema glaseri</name>
    <dbReference type="NCBI Taxonomy" id="37863"/>
    <lineage>
        <taxon>Eukaryota</taxon>
        <taxon>Metazoa</taxon>
        <taxon>Ecdysozoa</taxon>
        <taxon>Nematoda</taxon>
        <taxon>Chromadorea</taxon>
        <taxon>Rhabditida</taxon>
        <taxon>Tylenchina</taxon>
        <taxon>Panagrolaimomorpha</taxon>
        <taxon>Strongyloidoidea</taxon>
        <taxon>Steinernematidae</taxon>
        <taxon>Steinernema</taxon>
    </lineage>
</organism>
<proteinExistence type="predicted"/>
<dbReference type="PANTHER" id="PTHR15751">
    <property type="entry name" value="TRAFFICKING KINESIN-BINDING PROTEIN"/>
    <property type="match status" value="1"/>
</dbReference>
<feature type="compositionally biased region" description="Basic residues" evidence="2">
    <location>
        <begin position="170"/>
        <end position="180"/>
    </location>
</feature>
<dbReference type="GO" id="GO:0031410">
    <property type="term" value="C:cytoplasmic vesicle"/>
    <property type="evidence" value="ECO:0007669"/>
    <property type="project" value="TreeGrafter"/>
</dbReference>
<dbReference type="GO" id="GO:0005739">
    <property type="term" value="C:mitochondrion"/>
    <property type="evidence" value="ECO:0007669"/>
    <property type="project" value="TreeGrafter"/>
</dbReference>
<evidence type="ECO:0000256" key="1">
    <source>
        <dbReference type="SAM" id="Coils"/>
    </source>
</evidence>
<evidence type="ECO:0000256" key="2">
    <source>
        <dbReference type="SAM" id="MobiDB-lite"/>
    </source>
</evidence>
<feature type="coiled-coil region" evidence="1">
    <location>
        <begin position="20"/>
        <end position="61"/>
    </location>
</feature>
<dbReference type="AlphaFoldDB" id="A0A1I7ZTX9"/>
<dbReference type="WBParaSite" id="L893_g29791.t1">
    <property type="protein sequence ID" value="L893_g29791.t1"/>
    <property type="gene ID" value="L893_g29791"/>
</dbReference>